<dbReference type="PATRIC" id="fig|1071400.3.peg.2296"/>
<dbReference type="EMBL" id="CP003043">
    <property type="protein sequence ID" value="AFS01352.1"/>
    <property type="molecule type" value="Genomic_DNA"/>
</dbReference>
<proteinExistence type="predicted"/>
<name>J9W717_LENBU</name>
<dbReference type="STRING" id="1071400.LBUCD034_2385"/>
<keyword evidence="3" id="KW-1185">Reference proteome</keyword>
<dbReference type="Pfam" id="PF10916">
    <property type="entry name" value="DUF2712"/>
    <property type="match status" value="1"/>
</dbReference>
<evidence type="ECO:0000313" key="3">
    <source>
        <dbReference type="Proteomes" id="UP000007332"/>
    </source>
</evidence>
<evidence type="ECO:0008006" key="4">
    <source>
        <dbReference type="Google" id="ProtNLM"/>
    </source>
</evidence>
<protein>
    <recommendedName>
        <fullName evidence="4">DUF2712 domain-containing protein</fullName>
    </recommendedName>
</protein>
<dbReference type="Proteomes" id="UP000007332">
    <property type="component" value="Chromosome"/>
</dbReference>
<evidence type="ECO:0000313" key="2">
    <source>
        <dbReference type="EMBL" id="AFS01352.1"/>
    </source>
</evidence>
<reference evidence="2 3" key="1">
    <citation type="journal article" date="2012" name="J. Biotechnol.">
        <title>Insights into the completely annotated genome of Lactobacillus buchneri CD034, a strain isolated from stable grass silage.</title>
        <authorList>
            <person name="Heinl S."/>
            <person name="Wibberg D."/>
            <person name="Eikmeyer F."/>
            <person name="Szczepanowski R."/>
            <person name="Blom J."/>
            <person name="Linke B."/>
            <person name="Goesmann A."/>
            <person name="Grabherr R."/>
            <person name="Schwab H."/>
            <person name="Puhler A."/>
            <person name="Schluter A."/>
        </authorList>
    </citation>
    <scope>NUCLEOTIDE SEQUENCE [LARGE SCALE GENOMIC DNA]</scope>
    <source>
        <strain evidence="2 3">CD034</strain>
    </source>
</reference>
<sequence>MKKLATYAALSLLSVAAVAPSFMTEVSADVDTVFDFKLGMFKGNGQTEDEYRSNTSKPWMVNMQHDTEKGSNSVATYWIENTGLLNRNVSKSYDIHEGSGEHKYSANSDANGALIALTAQNNNLNANEPEVSGYWNPED</sequence>
<dbReference type="InterPro" id="IPR020208">
    <property type="entry name" value="DUF2712"/>
</dbReference>
<dbReference type="RefSeq" id="WP_014940790.1">
    <property type="nucleotide sequence ID" value="NC_018610.1"/>
</dbReference>
<dbReference type="HOGENOM" id="CLU_1842575_0_0_9"/>
<evidence type="ECO:0000256" key="1">
    <source>
        <dbReference type="SAM" id="SignalP"/>
    </source>
</evidence>
<organism evidence="2 3">
    <name type="scientific">Lentilactobacillus buchneri subsp. silagei CD034</name>
    <dbReference type="NCBI Taxonomy" id="1071400"/>
    <lineage>
        <taxon>Bacteria</taxon>
        <taxon>Bacillati</taxon>
        <taxon>Bacillota</taxon>
        <taxon>Bacilli</taxon>
        <taxon>Lactobacillales</taxon>
        <taxon>Lactobacillaceae</taxon>
        <taxon>Lentilactobacillus</taxon>
        <taxon>Lentilactobacillus buchneri subsp. silagei</taxon>
    </lineage>
</organism>
<dbReference type="KEGG" id="lbn:LBUCD034_2385"/>
<feature type="signal peptide" evidence="1">
    <location>
        <begin position="1"/>
        <end position="19"/>
    </location>
</feature>
<keyword evidence="1" id="KW-0732">Signal</keyword>
<accession>J9W717</accession>
<gene>
    <name evidence="2" type="ORF">LBUCD034_2385</name>
</gene>
<dbReference type="AlphaFoldDB" id="J9W717"/>
<feature type="chain" id="PRO_5038900775" description="DUF2712 domain-containing protein" evidence="1">
    <location>
        <begin position="20"/>
        <end position="139"/>
    </location>
</feature>